<evidence type="ECO:0000313" key="1">
    <source>
        <dbReference type="EMBL" id="ODA28080.1"/>
    </source>
</evidence>
<organism evidence="1 2">
    <name type="scientific">Planctopirus hydrillae</name>
    <dbReference type="NCBI Taxonomy" id="1841610"/>
    <lineage>
        <taxon>Bacteria</taxon>
        <taxon>Pseudomonadati</taxon>
        <taxon>Planctomycetota</taxon>
        <taxon>Planctomycetia</taxon>
        <taxon>Planctomycetales</taxon>
        <taxon>Planctomycetaceae</taxon>
        <taxon>Planctopirus</taxon>
    </lineage>
</organism>
<name>A0A1C3E4C1_9PLAN</name>
<dbReference type="OrthoDB" id="207551at2"/>
<dbReference type="EMBL" id="LYDR01000158">
    <property type="protein sequence ID" value="ODA28080.1"/>
    <property type="molecule type" value="Genomic_DNA"/>
</dbReference>
<dbReference type="STRING" id="1841610.A6X21_14560"/>
<evidence type="ECO:0000313" key="2">
    <source>
        <dbReference type="Proteomes" id="UP000094828"/>
    </source>
</evidence>
<keyword evidence="2" id="KW-1185">Reference proteome</keyword>
<dbReference type="AlphaFoldDB" id="A0A1C3E4C1"/>
<dbReference type="RefSeq" id="WP_068853260.1">
    <property type="nucleotide sequence ID" value="NZ_LYDR01000158.1"/>
</dbReference>
<proteinExistence type="predicted"/>
<comment type="caution">
    <text evidence="1">The sequence shown here is derived from an EMBL/GenBank/DDBJ whole genome shotgun (WGS) entry which is preliminary data.</text>
</comment>
<accession>A0A1C3E4C1</accession>
<reference evidence="1 2" key="1">
    <citation type="submission" date="2016-05" db="EMBL/GenBank/DDBJ databases">
        <title>Genomic and physiological characterization of Planctopirus sp. isolated from fresh water lake.</title>
        <authorList>
            <person name="Subhash Y."/>
            <person name="Ramana C."/>
        </authorList>
    </citation>
    <scope>NUCLEOTIDE SEQUENCE [LARGE SCALE GENOMIC DNA]</scope>
    <source>
        <strain evidence="1 2">JC280</strain>
    </source>
</reference>
<dbReference type="Proteomes" id="UP000094828">
    <property type="component" value="Unassembled WGS sequence"/>
</dbReference>
<sequence length="632" mass="71923">MTVHIEMQTEPFGPFTELDLEQLAMSNLKLQIAYEHAARLSFSVAEPQHTRPIPYGAFLRVWIDGETVRGAAQSATNPLFEGFVEPIQPAEANRVDYECFDPTFRCNKQVNLFNAPWEPGDPFELLWPQPTLGALPRLVYNCKNEADEDYAHSVGNDGTVANILAGILEYSYHPLVWRNAAPGDGTVEAAELPFVSADLEPFDFKPQQKLVFQSEGIRSCVERVRQFEPRMRLIFEPGTRLWRFVKIDSSSVITLRLNDPEVPFPVLSLNMNSSIENCHTAMRVYGPETNTLEEFRWTKATEADPSPVNTLAPLGDPIELETWGDSSGFTTEQTWQRWQIVPAIKRRGAQMLPQWITIPMNAYNFMPCRRPVLQISYDRGTTWTTAENVWFDWLNGIATFQGTAPYYRHPTARPGSTQRTYAPTAVRLIWAPYAAPLMVRVPEEGYEGTAYTVAGLEQELEEYSEFLATGKEWGTPVTTEARMEQFRKYARSVLDERKDIVWGGGLTLDGLDFQWAGLNRRVSFTSSDGAGGTLTIGWEEIKAIVTDVEYDISQRLTTLTFSSDWLELLSIDPAELRERLKIKALEQVTQYQGRTLFFEVFKTYKGYNVRQVVGVRDNYRIAYIDEETGLEQ</sequence>
<gene>
    <name evidence="1" type="ORF">A6X21_14560</name>
</gene>
<protein>
    <submittedName>
        <fullName evidence="1">Uncharacterized protein</fullName>
    </submittedName>
</protein>